<keyword evidence="6" id="KW-0456">Lyase</keyword>
<dbReference type="GO" id="GO:0016829">
    <property type="term" value="F:lyase activity"/>
    <property type="evidence" value="ECO:0007669"/>
    <property type="project" value="UniProtKB-KW"/>
</dbReference>
<dbReference type="RefSeq" id="WP_302109867.1">
    <property type="nucleotide sequence ID" value="NZ_JAUKTR010000003.1"/>
</dbReference>
<dbReference type="InterPro" id="IPR015424">
    <property type="entry name" value="PyrdxlP-dep_Trfase"/>
</dbReference>
<name>A0ABT8SLK5_9CAUL</name>
<gene>
    <name evidence="6" type="ORF">Q0812_08360</name>
</gene>
<organism evidence="6 7">
    <name type="scientific">Peiella sedimenti</name>
    <dbReference type="NCBI Taxonomy" id="3061083"/>
    <lineage>
        <taxon>Bacteria</taxon>
        <taxon>Pseudomonadati</taxon>
        <taxon>Pseudomonadota</taxon>
        <taxon>Alphaproteobacteria</taxon>
        <taxon>Caulobacterales</taxon>
        <taxon>Caulobacteraceae</taxon>
        <taxon>Peiella</taxon>
    </lineage>
</organism>
<evidence type="ECO:0000256" key="1">
    <source>
        <dbReference type="ARBA" id="ARBA00001933"/>
    </source>
</evidence>
<evidence type="ECO:0000259" key="5">
    <source>
        <dbReference type="Pfam" id="PF01212"/>
    </source>
</evidence>
<comment type="caution">
    <text evidence="6">The sequence shown here is derived from an EMBL/GenBank/DDBJ whole genome shotgun (WGS) entry which is preliminary data.</text>
</comment>
<proteinExistence type="inferred from homology"/>
<dbReference type="EMBL" id="JAUKTR010000003">
    <property type="protein sequence ID" value="MDO1559438.1"/>
    <property type="molecule type" value="Genomic_DNA"/>
</dbReference>
<keyword evidence="4" id="KW-0663">Pyridoxal phosphate</keyword>
<reference evidence="6" key="1">
    <citation type="submission" date="2023-07" db="EMBL/GenBank/DDBJ databases">
        <title>Brevundimonas soil sp. nov., isolated from the soil of chemical plant.</title>
        <authorList>
            <person name="Wu N."/>
        </authorList>
    </citation>
    <scope>NUCLEOTIDE SEQUENCE</scope>
    <source>
        <strain evidence="6">XZ-24</strain>
    </source>
</reference>
<comment type="cofactor">
    <cofactor evidence="1">
        <name>pyridoxal 5'-phosphate</name>
        <dbReference type="ChEBI" id="CHEBI:597326"/>
    </cofactor>
</comment>
<dbReference type="Gene3D" id="3.90.1150.10">
    <property type="entry name" value="Aspartate Aminotransferase, domain 1"/>
    <property type="match status" value="1"/>
</dbReference>
<protein>
    <submittedName>
        <fullName evidence="6">Beta-eliminating lyase-related protein</fullName>
    </submittedName>
</protein>
<dbReference type="InterPro" id="IPR001597">
    <property type="entry name" value="ArAA_b-elim_lyase/Thr_aldolase"/>
</dbReference>
<dbReference type="InterPro" id="IPR015421">
    <property type="entry name" value="PyrdxlP-dep_Trfase_major"/>
</dbReference>
<dbReference type="Gene3D" id="3.40.640.10">
    <property type="entry name" value="Type I PLP-dependent aspartate aminotransferase-like (Major domain)"/>
    <property type="match status" value="1"/>
</dbReference>
<dbReference type="InterPro" id="IPR015422">
    <property type="entry name" value="PyrdxlP-dep_Trfase_small"/>
</dbReference>
<sequence>MSPRFDFASDNTAGMAPEALEAVTRANAGFASAYGSDETSRRAADLIRETVQADAEIRFVFSGTAGNAIALSMLADPFEAVAAHQAAHVCTDEAGAPGFFGHGVGMLGLPGESGKIDETALLAVLDEPVMGHRQPVGALSLTQSTEYGAVYTSEELRRLIEPAQAKGLRTHLDGARLANAVAAGFDPADIPRLGVDILVMGGAKAGGPCAEALVIFDRALARRIDNRLKQTGQVASKARFLSAPFLGLLESGAWVGHAAHANLMAQRLAEGVMAGTRYVLAHPVEANAVFVRMPARAHQKLNQMGWACHRFDDGSVRFVCSWATTEAAVDELIAAVAACG</sequence>
<dbReference type="Proteomes" id="UP001169063">
    <property type="component" value="Unassembled WGS sequence"/>
</dbReference>
<feature type="domain" description="Aromatic amino acid beta-eliminating lyase/threonine aldolase" evidence="5">
    <location>
        <begin position="6"/>
        <end position="293"/>
    </location>
</feature>
<evidence type="ECO:0000313" key="7">
    <source>
        <dbReference type="Proteomes" id="UP001169063"/>
    </source>
</evidence>
<accession>A0ABT8SLK5</accession>
<evidence type="ECO:0000256" key="2">
    <source>
        <dbReference type="ARBA" id="ARBA00006966"/>
    </source>
</evidence>
<evidence type="ECO:0000256" key="4">
    <source>
        <dbReference type="ARBA" id="ARBA00022898"/>
    </source>
</evidence>
<keyword evidence="7" id="KW-1185">Reference proteome</keyword>
<dbReference type="PANTHER" id="PTHR48097:SF5">
    <property type="entry name" value="LOW SPECIFICITY L-THREONINE ALDOLASE"/>
    <property type="match status" value="1"/>
</dbReference>
<dbReference type="Pfam" id="PF01212">
    <property type="entry name" value="Beta_elim_lyase"/>
    <property type="match status" value="1"/>
</dbReference>
<dbReference type="PANTHER" id="PTHR48097">
    <property type="entry name" value="L-THREONINE ALDOLASE-RELATED"/>
    <property type="match status" value="1"/>
</dbReference>
<dbReference type="SUPFAM" id="SSF53383">
    <property type="entry name" value="PLP-dependent transferases"/>
    <property type="match status" value="1"/>
</dbReference>
<comment type="similarity">
    <text evidence="2">Belongs to the threonine aldolase family.</text>
</comment>
<evidence type="ECO:0000313" key="6">
    <source>
        <dbReference type="EMBL" id="MDO1559438.1"/>
    </source>
</evidence>
<evidence type="ECO:0000256" key="3">
    <source>
        <dbReference type="ARBA" id="ARBA00011881"/>
    </source>
</evidence>
<comment type="subunit">
    <text evidence="3">Homotetramer.</text>
</comment>